<dbReference type="PANTHER" id="PTHR37017:SF10">
    <property type="entry name" value="AB HYDROLASE-1 DOMAIN-CONTAINING PROTEIN"/>
    <property type="match status" value="1"/>
</dbReference>
<dbReference type="InterPro" id="IPR000073">
    <property type="entry name" value="AB_hydrolase_1"/>
</dbReference>
<reference evidence="2" key="1">
    <citation type="submission" date="2023-06" db="EMBL/GenBank/DDBJ databases">
        <authorList>
            <person name="Noh H."/>
        </authorList>
    </citation>
    <scope>NUCLEOTIDE SEQUENCE</scope>
    <source>
        <strain evidence="2">DUCC20226</strain>
    </source>
</reference>
<dbReference type="InterPro" id="IPR029058">
    <property type="entry name" value="AB_hydrolase_fold"/>
</dbReference>
<evidence type="ECO:0000313" key="2">
    <source>
        <dbReference type="EMBL" id="KAK2613236.1"/>
    </source>
</evidence>
<evidence type="ECO:0000313" key="3">
    <source>
        <dbReference type="Proteomes" id="UP001265746"/>
    </source>
</evidence>
<sequence>MSSNKPAIVIIPGAFSTPESYAKLTVALQLHGYEVHVPRLVTTNESRPPNGYLEDDTSLIRSHVDSLVSAGRRVVGIAHSYGGQVMSNALYGLSLEARSSQGLEGGVSALVYMAGFALTEGISILDKLKEFGRLEDEVPLIFDVAEDQTMALLDPIAFLGLREPGTKESEIEAYVQTLRRWNGKAMMQPLERAAWKEIPVAYIHTTMDMPVPLETQQSMVRALEMAGRKVQTFTLETGHCPHFTATESVVDTVNKVVSSEFA</sequence>
<feature type="domain" description="AB hydrolase-1" evidence="1">
    <location>
        <begin position="8"/>
        <end position="251"/>
    </location>
</feature>
<name>A0AAD9SMT4_PHOAM</name>
<comment type="caution">
    <text evidence="2">The sequence shown here is derived from an EMBL/GenBank/DDBJ whole genome shotgun (WGS) entry which is preliminary data.</text>
</comment>
<gene>
    <name evidence="2" type="ORF">N8I77_000160</name>
</gene>
<protein>
    <recommendedName>
        <fullName evidence="1">AB hydrolase-1 domain-containing protein</fullName>
    </recommendedName>
</protein>
<dbReference type="PANTHER" id="PTHR37017">
    <property type="entry name" value="AB HYDROLASE-1 DOMAIN-CONTAINING PROTEIN-RELATED"/>
    <property type="match status" value="1"/>
</dbReference>
<dbReference type="EMBL" id="JAUJFL010000001">
    <property type="protein sequence ID" value="KAK2613236.1"/>
    <property type="molecule type" value="Genomic_DNA"/>
</dbReference>
<dbReference type="Proteomes" id="UP001265746">
    <property type="component" value="Unassembled WGS sequence"/>
</dbReference>
<accession>A0AAD9SMT4</accession>
<dbReference type="Gene3D" id="3.40.50.1820">
    <property type="entry name" value="alpha/beta hydrolase"/>
    <property type="match status" value="1"/>
</dbReference>
<dbReference type="InterPro" id="IPR052897">
    <property type="entry name" value="Sec-Metab_Biosynth_Hydrolase"/>
</dbReference>
<organism evidence="2 3">
    <name type="scientific">Phomopsis amygdali</name>
    <name type="common">Fusicoccum amygdali</name>
    <dbReference type="NCBI Taxonomy" id="1214568"/>
    <lineage>
        <taxon>Eukaryota</taxon>
        <taxon>Fungi</taxon>
        <taxon>Dikarya</taxon>
        <taxon>Ascomycota</taxon>
        <taxon>Pezizomycotina</taxon>
        <taxon>Sordariomycetes</taxon>
        <taxon>Sordariomycetidae</taxon>
        <taxon>Diaporthales</taxon>
        <taxon>Diaporthaceae</taxon>
        <taxon>Diaporthe</taxon>
    </lineage>
</organism>
<dbReference type="SUPFAM" id="SSF53474">
    <property type="entry name" value="alpha/beta-Hydrolases"/>
    <property type="match status" value="1"/>
</dbReference>
<dbReference type="Pfam" id="PF12697">
    <property type="entry name" value="Abhydrolase_6"/>
    <property type="match status" value="1"/>
</dbReference>
<evidence type="ECO:0000259" key="1">
    <source>
        <dbReference type="Pfam" id="PF12697"/>
    </source>
</evidence>
<proteinExistence type="predicted"/>
<keyword evidence="3" id="KW-1185">Reference proteome</keyword>
<dbReference type="AlphaFoldDB" id="A0AAD9SMT4"/>